<organism evidence="2 3">
    <name type="scientific">Gallaecimonas pentaromativorans</name>
    <dbReference type="NCBI Taxonomy" id="584787"/>
    <lineage>
        <taxon>Bacteria</taxon>
        <taxon>Pseudomonadati</taxon>
        <taxon>Pseudomonadota</taxon>
        <taxon>Gammaproteobacteria</taxon>
        <taxon>Enterobacterales</taxon>
        <taxon>Gallaecimonadaceae</taxon>
        <taxon>Gallaecimonas</taxon>
    </lineage>
</organism>
<feature type="transmembrane region" description="Helical" evidence="1">
    <location>
        <begin position="16"/>
        <end position="33"/>
    </location>
</feature>
<feature type="transmembrane region" description="Helical" evidence="1">
    <location>
        <begin position="72"/>
        <end position="93"/>
    </location>
</feature>
<accession>A0A3N1PBF5</accession>
<dbReference type="STRING" id="584787.GCA_001247655_02952"/>
<protein>
    <recommendedName>
        <fullName evidence="4">Transmembrane protein</fullName>
    </recommendedName>
</protein>
<feature type="transmembrane region" description="Helical" evidence="1">
    <location>
        <begin position="39"/>
        <end position="60"/>
    </location>
</feature>
<keyword evidence="1" id="KW-0812">Transmembrane</keyword>
<comment type="caution">
    <text evidence="2">The sequence shown here is derived from an EMBL/GenBank/DDBJ whole genome shotgun (WGS) entry which is preliminary data.</text>
</comment>
<evidence type="ECO:0000256" key="1">
    <source>
        <dbReference type="SAM" id="Phobius"/>
    </source>
</evidence>
<evidence type="ECO:0000313" key="2">
    <source>
        <dbReference type="EMBL" id="ROQ25893.1"/>
    </source>
</evidence>
<keyword evidence="3" id="KW-1185">Reference proteome</keyword>
<dbReference type="Proteomes" id="UP000268033">
    <property type="component" value="Unassembled WGS sequence"/>
</dbReference>
<keyword evidence="1" id="KW-1133">Transmembrane helix</keyword>
<sequence length="94" mass="10736">MAIPERKRRVDAIQKFLMYLILLDLVLVASYGMSQSHLVGAWSLSVPVMLVLFNVMLCNITIKRGRRRRDSYLLYPVAVSSICLGFFVLKAIFV</sequence>
<gene>
    <name evidence="2" type="ORF">EDC28_105204</name>
</gene>
<keyword evidence="1" id="KW-0472">Membrane</keyword>
<dbReference type="EMBL" id="RJUL01000005">
    <property type="protein sequence ID" value="ROQ25893.1"/>
    <property type="molecule type" value="Genomic_DNA"/>
</dbReference>
<proteinExistence type="predicted"/>
<evidence type="ECO:0000313" key="3">
    <source>
        <dbReference type="Proteomes" id="UP000268033"/>
    </source>
</evidence>
<reference evidence="2 3" key="1">
    <citation type="submission" date="2018-11" db="EMBL/GenBank/DDBJ databases">
        <title>Genomic Encyclopedia of Type Strains, Phase IV (KMG-IV): sequencing the most valuable type-strain genomes for metagenomic binning, comparative biology and taxonomic classification.</title>
        <authorList>
            <person name="Goeker M."/>
        </authorList>
    </citation>
    <scope>NUCLEOTIDE SEQUENCE [LARGE SCALE GENOMIC DNA]</scope>
    <source>
        <strain evidence="2 3">DSM 21945</strain>
    </source>
</reference>
<name>A0A3N1PBF5_9GAMM</name>
<evidence type="ECO:0008006" key="4">
    <source>
        <dbReference type="Google" id="ProtNLM"/>
    </source>
</evidence>
<dbReference type="AlphaFoldDB" id="A0A3N1PBF5"/>